<keyword evidence="6 7" id="KW-0472">Membrane</keyword>
<evidence type="ECO:0000313" key="11">
    <source>
        <dbReference type="Proteomes" id="UP000318017"/>
    </source>
</evidence>
<dbReference type="Pfam" id="PF12704">
    <property type="entry name" value="MacB_PCD"/>
    <property type="match status" value="1"/>
</dbReference>
<feature type="transmembrane region" description="Helical" evidence="7">
    <location>
        <begin position="271"/>
        <end position="291"/>
    </location>
</feature>
<feature type="transmembrane region" description="Helical" evidence="7">
    <location>
        <begin position="655"/>
        <end position="682"/>
    </location>
</feature>
<feature type="transmembrane region" description="Helical" evidence="7">
    <location>
        <begin position="438"/>
        <end position="457"/>
    </location>
</feature>
<keyword evidence="3" id="KW-1003">Cell membrane</keyword>
<keyword evidence="4 7" id="KW-0812">Transmembrane</keyword>
<dbReference type="InterPro" id="IPR025857">
    <property type="entry name" value="MacB_PCD"/>
</dbReference>
<name>A0A518FZL4_9BACT</name>
<feature type="transmembrane region" description="Helical" evidence="7">
    <location>
        <begin position="750"/>
        <end position="775"/>
    </location>
</feature>
<organism evidence="10 11">
    <name type="scientific">Aureliella helgolandensis</name>
    <dbReference type="NCBI Taxonomy" id="2527968"/>
    <lineage>
        <taxon>Bacteria</taxon>
        <taxon>Pseudomonadati</taxon>
        <taxon>Planctomycetota</taxon>
        <taxon>Planctomycetia</taxon>
        <taxon>Pirellulales</taxon>
        <taxon>Pirellulaceae</taxon>
        <taxon>Aureliella</taxon>
    </lineage>
</organism>
<evidence type="ECO:0000256" key="5">
    <source>
        <dbReference type="ARBA" id="ARBA00022989"/>
    </source>
</evidence>
<keyword evidence="5 7" id="KW-1133">Transmembrane helix</keyword>
<comment type="similarity">
    <text evidence="2">Belongs to the ABC-4 integral membrane protein family. LolC/E subfamily.</text>
</comment>
<protein>
    <submittedName>
        <fullName evidence="10">FtsX-like permease family protein</fullName>
    </submittedName>
</protein>
<evidence type="ECO:0000256" key="4">
    <source>
        <dbReference type="ARBA" id="ARBA00022692"/>
    </source>
</evidence>
<dbReference type="GO" id="GO:0044874">
    <property type="term" value="P:lipoprotein localization to outer membrane"/>
    <property type="evidence" value="ECO:0007669"/>
    <property type="project" value="TreeGrafter"/>
</dbReference>
<feature type="domain" description="ABC3 transporter permease C-terminal" evidence="8">
    <location>
        <begin position="667"/>
        <end position="784"/>
    </location>
</feature>
<evidence type="ECO:0000259" key="9">
    <source>
        <dbReference type="Pfam" id="PF12704"/>
    </source>
</evidence>
<evidence type="ECO:0000313" key="10">
    <source>
        <dbReference type="EMBL" id="QDV21730.1"/>
    </source>
</evidence>
<evidence type="ECO:0000256" key="6">
    <source>
        <dbReference type="ARBA" id="ARBA00023136"/>
    </source>
</evidence>
<dbReference type="GO" id="GO:0098797">
    <property type="term" value="C:plasma membrane protein complex"/>
    <property type="evidence" value="ECO:0007669"/>
    <property type="project" value="TreeGrafter"/>
</dbReference>
<gene>
    <name evidence="10" type="ORF">Q31a_00090</name>
</gene>
<dbReference type="OrthoDB" id="5137249at2"/>
<feature type="transmembrane region" description="Helical" evidence="7">
    <location>
        <begin position="164"/>
        <end position="181"/>
    </location>
</feature>
<reference evidence="10 11" key="1">
    <citation type="submission" date="2019-02" db="EMBL/GenBank/DDBJ databases">
        <title>Deep-cultivation of Planctomycetes and their phenomic and genomic characterization uncovers novel biology.</title>
        <authorList>
            <person name="Wiegand S."/>
            <person name="Jogler M."/>
            <person name="Boedeker C."/>
            <person name="Pinto D."/>
            <person name="Vollmers J."/>
            <person name="Rivas-Marin E."/>
            <person name="Kohn T."/>
            <person name="Peeters S.H."/>
            <person name="Heuer A."/>
            <person name="Rast P."/>
            <person name="Oberbeckmann S."/>
            <person name="Bunk B."/>
            <person name="Jeske O."/>
            <person name="Meyerdierks A."/>
            <person name="Storesund J.E."/>
            <person name="Kallscheuer N."/>
            <person name="Luecker S."/>
            <person name="Lage O.M."/>
            <person name="Pohl T."/>
            <person name="Merkel B.J."/>
            <person name="Hornburger P."/>
            <person name="Mueller R.-W."/>
            <person name="Bruemmer F."/>
            <person name="Labrenz M."/>
            <person name="Spormann A.M."/>
            <person name="Op den Camp H."/>
            <person name="Overmann J."/>
            <person name="Amann R."/>
            <person name="Jetten M.S.M."/>
            <person name="Mascher T."/>
            <person name="Medema M.H."/>
            <person name="Devos D.P."/>
            <person name="Kaster A.-K."/>
            <person name="Ovreas L."/>
            <person name="Rohde M."/>
            <person name="Galperin M.Y."/>
            <person name="Jogler C."/>
        </authorList>
    </citation>
    <scope>NUCLEOTIDE SEQUENCE [LARGE SCALE GENOMIC DNA]</scope>
    <source>
        <strain evidence="10 11">Q31a</strain>
    </source>
</reference>
<evidence type="ECO:0000256" key="3">
    <source>
        <dbReference type="ARBA" id="ARBA00022475"/>
    </source>
</evidence>
<feature type="domain" description="ABC3 transporter permease C-terminal" evidence="8">
    <location>
        <begin position="271"/>
        <end position="391"/>
    </location>
</feature>
<dbReference type="PANTHER" id="PTHR30489:SF0">
    <property type="entry name" value="LIPOPROTEIN-RELEASING SYSTEM TRANSMEMBRANE PROTEIN LOLE"/>
    <property type="match status" value="1"/>
</dbReference>
<feature type="transmembrane region" description="Helical" evidence="7">
    <location>
        <begin position="20"/>
        <end position="46"/>
    </location>
</feature>
<dbReference type="EMBL" id="CP036298">
    <property type="protein sequence ID" value="QDV21730.1"/>
    <property type="molecule type" value="Genomic_DNA"/>
</dbReference>
<sequence length="792" mass="86969">MSVLHTKLLRDFYRTKGLMLAIASIIAIGIMTLVTMQSAFLNLTYAKHSYYQQCRMADFWITVKKVPSVEVPQLARVDGVSEIQSRIQFSATVDLENSPQTINGLVVSLPDRRAPILNDIVIRQGDYFTDELANQVIVNEKFAREHNLYPGQTIHLLLNKRRQALTIVGTAISSEFTYLLGPGSIMPDPKQFGVFYVKQTFAEDVFNFQDAANQIVGRFSPNSGLSPLTILQQLESRLDDFGVAASSPLKEQISNQFVMSEIDGLGSMAKILPAVFLVVASLILNVLMTRLSQQQRTVIGTLKALGYSHSQVFFHFLQLGLFVGVLGGIAGASLGYLASFGMTTAYREIYEFPDLRSGFHWPVMLLGILVSILCSVSGSLLGARSALQLQPAAAMRPAAPRSGGRILLERLTWLWSSLTAAWRITLRSVLRNRIRSSVGVFASAMGGGLLVGGLMMMKAQDFLVEFQYDKIARSDIDLVLAKETSIDVLHEIAAFPAVDLVEPRLDVPCTLYHGPYHDKTSITGLRSQPTLTVPYDRMGNPIRIPDHGIVLGKTMAEKLHATLGDSLTMIPSQGDKRPVDVVVSQISDGYFGVSSYANLEFLSRLIGETRVVNSVQLKVNRDLGETAALHLELKRIPGITSVRDQGKIESTLRDLVLQVQAIFITALIGFAGAIFFGSLLNASMINLAERSQEVATLLAIGYGPFQVGAMFLRESLLINLLGSLLGIPAGYGLTWFTAESMKNDLVRLPVLINWNIVVIELGTALAFGLLAHCIVQWRIARLNILDALKVKE</sequence>
<comment type="subcellular location">
    <subcellularLocation>
        <location evidence="1">Cell membrane</location>
        <topology evidence="1">Multi-pass membrane protein</topology>
    </subcellularLocation>
</comment>
<feature type="transmembrane region" description="Helical" evidence="7">
    <location>
        <begin position="312"/>
        <end position="339"/>
    </location>
</feature>
<dbReference type="RefSeq" id="WP_145072357.1">
    <property type="nucleotide sequence ID" value="NZ_CP036298.1"/>
</dbReference>
<keyword evidence="11" id="KW-1185">Reference proteome</keyword>
<dbReference type="KEGG" id="ahel:Q31a_00090"/>
<dbReference type="InterPro" id="IPR051447">
    <property type="entry name" value="Lipoprotein-release_system"/>
</dbReference>
<feature type="transmembrane region" description="Helical" evidence="7">
    <location>
        <begin position="359"/>
        <end position="387"/>
    </location>
</feature>
<dbReference type="PANTHER" id="PTHR30489">
    <property type="entry name" value="LIPOPROTEIN-RELEASING SYSTEM TRANSMEMBRANE PROTEIN LOLE"/>
    <property type="match status" value="1"/>
</dbReference>
<dbReference type="Proteomes" id="UP000318017">
    <property type="component" value="Chromosome"/>
</dbReference>
<dbReference type="AlphaFoldDB" id="A0A518FZL4"/>
<evidence type="ECO:0000256" key="2">
    <source>
        <dbReference type="ARBA" id="ARBA00005236"/>
    </source>
</evidence>
<accession>A0A518FZL4</accession>
<feature type="domain" description="MacB-like periplasmic core" evidence="9">
    <location>
        <begin position="23"/>
        <end position="221"/>
    </location>
</feature>
<dbReference type="InterPro" id="IPR003838">
    <property type="entry name" value="ABC3_permease_C"/>
</dbReference>
<evidence type="ECO:0000256" key="1">
    <source>
        <dbReference type="ARBA" id="ARBA00004651"/>
    </source>
</evidence>
<dbReference type="Pfam" id="PF02687">
    <property type="entry name" value="FtsX"/>
    <property type="match status" value="2"/>
</dbReference>
<evidence type="ECO:0000259" key="8">
    <source>
        <dbReference type="Pfam" id="PF02687"/>
    </source>
</evidence>
<evidence type="ECO:0000256" key="7">
    <source>
        <dbReference type="SAM" id="Phobius"/>
    </source>
</evidence>
<proteinExistence type="inferred from homology"/>
<feature type="transmembrane region" description="Helical" evidence="7">
    <location>
        <begin position="717"/>
        <end position="738"/>
    </location>
</feature>